<dbReference type="PANTHER" id="PTHR43847">
    <property type="entry name" value="BLL3993 PROTEIN"/>
    <property type="match status" value="1"/>
</dbReference>
<protein>
    <submittedName>
        <fullName evidence="7">Isoprenylcysteine carboxylmethyltransferase family protein</fullName>
    </submittedName>
</protein>
<dbReference type="InterPro" id="IPR007318">
    <property type="entry name" value="Phopholipid_MeTrfase"/>
</dbReference>
<feature type="chain" id="PRO_5027900401" evidence="6">
    <location>
        <begin position="20"/>
        <end position="187"/>
    </location>
</feature>
<keyword evidence="4 5" id="KW-0472">Membrane</keyword>
<evidence type="ECO:0000313" key="7">
    <source>
        <dbReference type="EMBL" id="QLY29924.1"/>
    </source>
</evidence>
<evidence type="ECO:0000313" key="8">
    <source>
        <dbReference type="Proteomes" id="UP000515512"/>
    </source>
</evidence>
<dbReference type="GO" id="GO:0008168">
    <property type="term" value="F:methyltransferase activity"/>
    <property type="evidence" value="ECO:0007669"/>
    <property type="project" value="UniProtKB-KW"/>
</dbReference>
<dbReference type="PANTHER" id="PTHR43847:SF1">
    <property type="entry name" value="BLL3993 PROTEIN"/>
    <property type="match status" value="1"/>
</dbReference>
<evidence type="ECO:0000256" key="1">
    <source>
        <dbReference type="ARBA" id="ARBA00004127"/>
    </source>
</evidence>
<evidence type="ECO:0000256" key="4">
    <source>
        <dbReference type="ARBA" id="ARBA00023136"/>
    </source>
</evidence>
<dbReference type="AlphaFoldDB" id="A0A7D6Z3A4"/>
<sequence length="187" mass="20105">MRGTIPPIPALALMTTAHAAAFAAVPILVSTGGARHGWSEGRPGSVNLAVGVPILGAGVGIYIWTVANHMRAAAPGWRVALTPDYLTQTGPYRLSRNPMYVGQLTLWAGWAALFGSLPVTAGLAGWTAVVNGLVRWEERSLHQRWGAPYDGYRQQVPRWGRLHRLGSRWSSHPANSLANESPIAVSR</sequence>
<organism evidence="7 8">
    <name type="scientific">Nocardia huaxiensis</name>
    <dbReference type="NCBI Taxonomy" id="2755382"/>
    <lineage>
        <taxon>Bacteria</taxon>
        <taxon>Bacillati</taxon>
        <taxon>Actinomycetota</taxon>
        <taxon>Actinomycetes</taxon>
        <taxon>Mycobacteriales</taxon>
        <taxon>Nocardiaceae</taxon>
        <taxon>Nocardia</taxon>
    </lineage>
</organism>
<gene>
    <name evidence="7" type="ORF">H0264_32740</name>
</gene>
<evidence type="ECO:0000256" key="6">
    <source>
        <dbReference type="SAM" id="SignalP"/>
    </source>
</evidence>
<dbReference type="EMBL" id="CP059399">
    <property type="protein sequence ID" value="QLY29924.1"/>
    <property type="molecule type" value="Genomic_DNA"/>
</dbReference>
<dbReference type="KEGG" id="nhu:H0264_32740"/>
<keyword evidence="7" id="KW-0808">Transferase</keyword>
<accession>A0A7D6Z3A4</accession>
<keyword evidence="3 5" id="KW-1133">Transmembrane helix</keyword>
<dbReference type="GO" id="GO:0032259">
    <property type="term" value="P:methylation"/>
    <property type="evidence" value="ECO:0007669"/>
    <property type="project" value="UniProtKB-KW"/>
</dbReference>
<evidence type="ECO:0000256" key="2">
    <source>
        <dbReference type="ARBA" id="ARBA00022692"/>
    </source>
</evidence>
<name>A0A7D6Z3A4_9NOCA</name>
<dbReference type="Pfam" id="PF04191">
    <property type="entry name" value="PEMT"/>
    <property type="match status" value="1"/>
</dbReference>
<keyword evidence="2 5" id="KW-0812">Transmembrane</keyword>
<dbReference type="Proteomes" id="UP000515512">
    <property type="component" value="Chromosome"/>
</dbReference>
<dbReference type="RefSeq" id="WP_181581126.1">
    <property type="nucleotide sequence ID" value="NZ_CP059399.1"/>
</dbReference>
<dbReference type="InterPro" id="IPR052527">
    <property type="entry name" value="Metal_cation-efflux_comp"/>
</dbReference>
<feature type="signal peptide" evidence="6">
    <location>
        <begin position="1"/>
        <end position="19"/>
    </location>
</feature>
<dbReference type="Gene3D" id="1.20.120.1630">
    <property type="match status" value="1"/>
</dbReference>
<keyword evidence="6" id="KW-0732">Signal</keyword>
<keyword evidence="7" id="KW-0489">Methyltransferase</keyword>
<feature type="transmembrane region" description="Helical" evidence="5">
    <location>
        <begin position="12"/>
        <end position="34"/>
    </location>
</feature>
<keyword evidence="8" id="KW-1185">Reference proteome</keyword>
<evidence type="ECO:0000256" key="3">
    <source>
        <dbReference type="ARBA" id="ARBA00022989"/>
    </source>
</evidence>
<reference evidence="7 8" key="1">
    <citation type="submission" date="2020-07" db="EMBL/GenBank/DDBJ databases">
        <authorList>
            <person name="Zhuang K."/>
            <person name="Ran Y."/>
        </authorList>
    </citation>
    <scope>NUCLEOTIDE SEQUENCE [LARGE SCALE GENOMIC DNA]</scope>
    <source>
        <strain evidence="7 8">WCH-YHL-001</strain>
    </source>
</reference>
<dbReference type="GO" id="GO:0012505">
    <property type="term" value="C:endomembrane system"/>
    <property type="evidence" value="ECO:0007669"/>
    <property type="project" value="UniProtKB-SubCell"/>
</dbReference>
<feature type="transmembrane region" description="Helical" evidence="5">
    <location>
        <begin position="46"/>
        <end position="67"/>
    </location>
</feature>
<proteinExistence type="predicted"/>
<comment type="subcellular location">
    <subcellularLocation>
        <location evidence="1">Endomembrane system</location>
        <topology evidence="1">Multi-pass membrane protein</topology>
    </subcellularLocation>
</comment>
<evidence type="ECO:0000256" key="5">
    <source>
        <dbReference type="SAM" id="Phobius"/>
    </source>
</evidence>
<feature type="transmembrane region" description="Helical" evidence="5">
    <location>
        <begin position="107"/>
        <end position="134"/>
    </location>
</feature>